<dbReference type="AlphaFoldDB" id="A0A4Z2FZ05"/>
<gene>
    <name evidence="2" type="ORF">EYF80_043703</name>
</gene>
<evidence type="ECO:0000313" key="2">
    <source>
        <dbReference type="EMBL" id="TNN46085.1"/>
    </source>
</evidence>
<protein>
    <submittedName>
        <fullName evidence="2">Uncharacterized protein</fullName>
    </submittedName>
</protein>
<sequence length="395" mass="40825">MVLCEHVIAPFIWEEGGKMKGERRKRGKKEEVEEECISFFAAAAVLCLVRVPVGVLELTAVYGCDIDDLGVVLLFRSSRLLDLLHRAARRVLLLLLPPFSPLVTGVSTGVFSTSFAASSPFTTTAGVFFSSSSAFSSFFSSFFSSASTLSLVSLAAASTSPSAAASSAASSPPAPSAAAASSSSSSLAPSPMSTLADFPFRRMKFFRETARPKSDGGPTGCRVLPLSPAAAAAVASSSPLGAHSVLARFDLGMTRFLKEVQISLACCVTVTPPAVAAFSSSPPSAFSSPPSVFTSSAPPSAFSSSAPSSPPVAAASSGLASSAESLSDPLAFPLMPTMDVSLFRPWKVQERFSFHLFCPDSLESSVEESPPPSPPSAPSSLTSSPPPPPPPPLFL</sequence>
<organism evidence="2 3">
    <name type="scientific">Liparis tanakae</name>
    <name type="common">Tanaka's snailfish</name>
    <dbReference type="NCBI Taxonomy" id="230148"/>
    <lineage>
        <taxon>Eukaryota</taxon>
        <taxon>Metazoa</taxon>
        <taxon>Chordata</taxon>
        <taxon>Craniata</taxon>
        <taxon>Vertebrata</taxon>
        <taxon>Euteleostomi</taxon>
        <taxon>Actinopterygii</taxon>
        <taxon>Neopterygii</taxon>
        <taxon>Teleostei</taxon>
        <taxon>Neoteleostei</taxon>
        <taxon>Acanthomorphata</taxon>
        <taxon>Eupercaria</taxon>
        <taxon>Perciformes</taxon>
        <taxon>Cottioidei</taxon>
        <taxon>Cottales</taxon>
        <taxon>Liparidae</taxon>
        <taxon>Liparis</taxon>
    </lineage>
</organism>
<accession>A0A4Z2FZ05</accession>
<reference evidence="2 3" key="1">
    <citation type="submission" date="2019-03" db="EMBL/GenBank/DDBJ databases">
        <title>First draft genome of Liparis tanakae, snailfish: a comprehensive survey of snailfish specific genes.</title>
        <authorList>
            <person name="Kim W."/>
            <person name="Song I."/>
            <person name="Jeong J.-H."/>
            <person name="Kim D."/>
            <person name="Kim S."/>
            <person name="Ryu S."/>
            <person name="Song J.Y."/>
            <person name="Lee S.K."/>
        </authorList>
    </citation>
    <scope>NUCLEOTIDE SEQUENCE [LARGE SCALE GENOMIC DNA]</scope>
    <source>
        <tissue evidence="2">Muscle</tissue>
    </source>
</reference>
<feature type="compositionally biased region" description="Pro residues" evidence="1">
    <location>
        <begin position="384"/>
        <end position="395"/>
    </location>
</feature>
<dbReference type="Proteomes" id="UP000314294">
    <property type="component" value="Unassembled WGS sequence"/>
</dbReference>
<proteinExistence type="predicted"/>
<evidence type="ECO:0000256" key="1">
    <source>
        <dbReference type="SAM" id="MobiDB-lite"/>
    </source>
</evidence>
<evidence type="ECO:0000313" key="3">
    <source>
        <dbReference type="Proteomes" id="UP000314294"/>
    </source>
</evidence>
<dbReference type="EMBL" id="SRLO01000809">
    <property type="protein sequence ID" value="TNN46085.1"/>
    <property type="molecule type" value="Genomic_DNA"/>
</dbReference>
<keyword evidence="3" id="KW-1185">Reference proteome</keyword>
<name>A0A4Z2FZ05_9TELE</name>
<comment type="caution">
    <text evidence="2">The sequence shown here is derived from an EMBL/GenBank/DDBJ whole genome shotgun (WGS) entry which is preliminary data.</text>
</comment>
<feature type="region of interest" description="Disordered" evidence="1">
    <location>
        <begin position="362"/>
        <end position="395"/>
    </location>
</feature>